<name>A0AAE1L9Q9_9NEOP</name>
<dbReference type="PANTHER" id="PTHR46704:SF1">
    <property type="entry name" value="TELOMERE LENGTH REGULATION PROTEIN TEL2 HOMOLOG"/>
    <property type="match status" value="1"/>
</dbReference>
<dbReference type="PANTHER" id="PTHR46704">
    <property type="entry name" value="CXC DOMAIN-CONTAINING PROTEIN-RELATED"/>
    <property type="match status" value="1"/>
</dbReference>
<gene>
    <name evidence="1" type="ORF">KUF71_021238</name>
</gene>
<dbReference type="Proteomes" id="UP001219518">
    <property type="component" value="Unassembled WGS sequence"/>
</dbReference>
<accession>A0AAE1L9Q9</accession>
<dbReference type="AlphaFoldDB" id="A0AAE1L9Q9"/>
<evidence type="ECO:0000313" key="2">
    <source>
        <dbReference type="Proteomes" id="UP001219518"/>
    </source>
</evidence>
<comment type="caution">
    <text evidence="1">The sequence shown here is derived from an EMBL/GenBank/DDBJ whole genome shotgun (WGS) entry which is preliminary data.</text>
</comment>
<reference evidence="1" key="2">
    <citation type="journal article" date="2023" name="BMC Genomics">
        <title>Pest status, molecular evolution, and epigenetic factors derived from the genome assembly of Frankliniella fusca, a thysanopteran phytovirus vector.</title>
        <authorList>
            <person name="Catto M.A."/>
            <person name="Labadie P.E."/>
            <person name="Jacobson A.L."/>
            <person name="Kennedy G.G."/>
            <person name="Srinivasan R."/>
            <person name="Hunt B.G."/>
        </authorList>
    </citation>
    <scope>NUCLEOTIDE SEQUENCE</scope>
    <source>
        <strain evidence="1">PL_HMW_Pooled</strain>
    </source>
</reference>
<protein>
    <submittedName>
        <fullName evidence="1">Chromosome-associated kinesin KIF4</fullName>
    </submittedName>
</protein>
<organism evidence="1 2">
    <name type="scientific">Frankliniella fusca</name>
    <dbReference type="NCBI Taxonomy" id="407009"/>
    <lineage>
        <taxon>Eukaryota</taxon>
        <taxon>Metazoa</taxon>
        <taxon>Ecdysozoa</taxon>
        <taxon>Arthropoda</taxon>
        <taxon>Hexapoda</taxon>
        <taxon>Insecta</taxon>
        <taxon>Pterygota</taxon>
        <taxon>Neoptera</taxon>
        <taxon>Paraneoptera</taxon>
        <taxon>Thysanoptera</taxon>
        <taxon>Terebrantia</taxon>
        <taxon>Thripoidea</taxon>
        <taxon>Thripidae</taxon>
        <taxon>Frankliniella</taxon>
    </lineage>
</organism>
<keyword evidence="2" id="KW-1185">Reference proteome</keyword>
<proteinExistence type="predicted"/>
<sequence length="378" mass="42637">MYSEVHVVFDRYRSLSVKSGTREKRAQGFLPVRRVIKNGEVPLPKNWSSFLSLSENKADLTRFLSEQAMKHNFGGLEVIMAGGFIEETRVESSNSDRDLTSFQSNHEEADTRMVLHATQLESETVVVSVRDSDVILLFIHHYQQMKCKKCWIMCGTQRDRKYIPIHTLCEQLKPDQIKNLLAFHAITGCDTTSKLASVTKTTGWKNYEEERWKLLKDLGESSDVTSAVLDDTEQFVVQALYKVGPEITKADAARVALFGTVKMLEYLPPTSDALRLHLKRCHFQVYVWKNAHIASPILPDPKDCGWNVVDERYVPVLKTLPSVPKSCPVFSVCGCKGLCSTKQCGCRKDPCVPCTKMCKCKAKCLNGAGEEGDKDEFL</sequence>
<dbReference type="EMBL" id="JAHWGI010000270">
    <property type="protein sequence ID" value="KAK3911510.1"/>
    <property type="molecule type" value="Genomic_DNA"/>
</dbReference>
<reference evidence="1" key="1">
    <citation type="submission" date="2021-07" db="EMBL/GenBank/DDBJ databases">
        <authorList>
            <person name="Catto M.A."/>
            <person name="Jacobson A."/>
            <person name="Kennedy G."/>
            <person name="Labadie P."/>
            <person name="Hunt B.G."/>
            <person name="Srinivasan R."/>
        </authorList>
    </citation>
    <scope>NUCLEOTIDE SEQUENCE</scope>
    <source>
        <strain evidence="1">PL_HMW_Pooled</strain>
        <tissue evidence="1">Head</tissue>
    </source>
</reference>
<evidence type="ECO:0000313" key="1">
    <source>
        <dbReference type="EMBL" id="KAK3911510.1"/>
    </source>
</evidence>